<dbReference type="AlphaFoldDB" id="A0A0C9V9E2"/>
<evidence type="ECO:0000256" key="1">
    <source>
        <dbReference type="SAM" id="Phobius"/>
    </source>
</evidence>
<dbReference type="OrthoDB" id="26740at2759"/>
<accession>A0A0C9V9E2</accession>
<dbReference type="Proteomes" id="UP000054279">
    <property type="component" value="Unassembled WGS sequence"/>
</dbReference>
<reference evidence="2 3" key="1">
    <citation type="submission" date="2014-06" db="EMBL/GenBank/DDBJ databases">
        <title>Evolutionary Origins and Diversification of the Mycorrhizal Mutualists.</title>
        <authorList>
            <consortium name="DOE Joint Genome Institute"/>
            <consortium name="Mycorrhizal Genomics Consortium"/>
            <person name="Kohler A."/>
            <person name="Kuo A."/>
            <person name="Nagy L.G."/>
            <person name="Floudas D."/>
            <person name="Copeland A."/>
            <person name="Barry K.W."/>
            <person name="Cichocki N."/>
            <person name="Veneault-Fourrey C."/>
            <person name="LaButti K."/>
            <person name="Lindquist E.A."/>
            <person name="Lipzen A."/>
            <person name="Lundell T."/>
            <person name="Morin E."/>
            <person name="Murat C."/>
            <person name="Riley R."/>
            <person name="Ohm R."/>
            <person name="Sun H."/>
            <person name="Tunlid A."/>
            <person name="Henrissat B."/>
            <person name="Grigoriev I.V."/>
            <person name="Hibbett D.S."/>
            <person name="Martin F."/>
        </authorList>
    </citation>
    <scope>NUCLEOTIDE SEQUENCE [LARGE SCALE GENOMIC DNA]</scope>
    <source>
        <strain evidence="2 3">SS14</strain>
    </source>
</reference>
<keyword evidence="3" id="KW-1185">Reference proteome</keyword>
<keyword evidence="1" id="KW-1133">Transmembrane helix</keyword>
<name>A0A0C9V9E2_SPHS4</name>
<keyword evidence="1" id="KW-0472">Membrane</keyword>
<sequence>MADLIPTRWLNAIIARLFLGVKGTTVVEGWVIGRLMKKRYQFLHLNAWPQVAATVPCPPSQLHNAADYTKHIPIRATYSRSTYQAQE</sequence>
<dbReference type="HOGENOM" id="CLU_2484762_0_0_1"/>
<dbReference type="EMBL" id="KN837204">
    <property type="protein sequence ID" value="KIJ34095.1"/>
    <property type="molecule type" value="Genomic_DNA"/>
</dbReference>
<proteinExistence type="predicted"/>
<organism evidence="2 3">
    <name type="scientific">Sphaerobolus stellatus (strain SS14)</name>
    <dbReference type="NCBI Taxonomy" id="990650"/>
    <lineage>
        <taxon>Eukaryota</taxon>
        <taxon>Fungi</taxon>
        <taxon>Dikarya</taxon>
        <taxon>Basidiomycota</taxon>
        <taxon>Agaricomycotina</taxon>
        <taxon>Agaricomycetes</taxon>
        <taxon>Phallomycetidae</taxon>
        <taxon>Geastrales</taxon>
        <taxon>Sphaerobolaceae</taxon>
        <taxon>Sphaerobolus</taxon>
    </lineage>
</organism>
<keyword evidence="1" id="KW-0812">Transmembrane</keyword>
<feature type="transmembrane region" description="Helical" evidence="1">
    <location>
        <begin position="12"/>
        <end position="32"/>
    </location>
</feature>
<gene>
    <name evidence="2" type="ORF">M422DRAFT_263894</name>
</gene>
<evidence type="ECO:0000313" key="3">
    <source>
        <dbReference type="Proteomes" id="UP000054279"/>
    </source>
</evidence>
<evidence type="ECO:0000313" key="2">
    <source>
        <dbReference type="EMBL" id="KIJ34095.1"/>
    </source>
</evidence>
<protein>
    <submittedName>
        <fullName evidence="2">Uncharacterized protein</fullName>
    </submittedName>
</protein>